<sequence>MEFYSQSRFSNWINKIAETAIDENNPETFTVFDQMLEDVIIACLSIVRAVNEREIRKADAVKEIDRIFEILPNHEFDDELKNELFQYTLESIKAVLLSFKLYFEGKISKKNFESLLKDALKEEKKGDYEASLNAVALMGAKVIKGEKLPELDIPEDSAIISWIDGIDAISSVIELSRIDAPAE</sequence>
<dbReference type="InterPro" id="IPR014518">
    <property type="entry name" value="UCP022079"/>
</dbReference>
<evidence type="ECO:0000313" key="1">
    <source>
        <dbReference type="EMBL" id="HET20948.1"/>
    </source>
</evidence>
<dbReference type="EMBL" id="DTLB01000027">
    <property type="protein sequence ID" value="HFW32237.1"/>
    <property type="molecule type" value="Genomic_DNA"/>
</dbReference>
<organism evidence="1">
    <name type="scientific">Archaeoglobus fulgidus</name>
    <dbReference type="NCBI Taxonomy" id="2234"/>
    <lineage>
        <taxon>Archaea</taxon>
        <taxon>Methanobacteriati</taxon>
        <taxon>Methanobacteriota</taxon>
        <taxon>Archaeoglobi</taxon>
        <taxon>Archaeoglobales</taxon>
        <taxon>Archaeoglobaceae</taxon>
        <taxon>Archaeoglobus</taxon>
    </lineage>
</organism>
<accession>A0A7C2SKB7</accession>
<gene>
    <name evidence="1" type="ORF">ENN70_02335</name>
    <name evidence="2" type="ORF">ENW66_04715</name>
</gene>
<evidence type="ECO:0000313" key="2">
    <source>
        <dbReference type="EMBL" id="HFW32237.1"/>
    </source>
</evidence>
<comment type="caution">
    <text evidence="1">The sequence shown here is derived from an EMBL/GenBank/DDBJ whole genome shotgun (WGS) entry which is preliminary data.</text>
</comment>
<dbReference type="AlphaFoldDB" id="A0A7C2SKB7"/>
<protein>
    <submittedName>
        <fullName evidence="1">DUF2150 family protein</fullName>
    </submittedName>
</protein>
<dbReference type="EMBL" id="DSCQ01000028">
    <property type="protein sequence ID" value="HET20948.1"/>
    <property type="molecule type" value="Genomic_DNA"/>
</dbReference>
<reference evidence="1" key="1">
    <citation type="journal article" date="2020" name="mSystems">
        <title>Genome- and Community-Level Interaction Insights into Carbon Utilization and Element Cycling Functions of Hydrothermarchaeota in Hydrothermal Sediment.</title>
        <authorList>
            <person name="Zhou Z."/>
            <person name="Liu Y."/>
            <person name="Xu W."/>
            <person name="Pan J."/>
            <person name="Luo Z.H."/>
            <person name="Li M."/>
        </authorList>
    </citation>
    <scope>NUCLEOTIDE SEQUENCE [LARGE SCALE GENOMIC DNA]</scope>
    <source>
        <strain evidence="1">SpSt-12</strain>
        <strain evidence="2">SpSt-87</strain>
    </source>
</reference>
<proteinExistence type="predicted"/>
<dbReference type="PIRSF" id="PIRSF022079">
    <property type="entry name" value="UCP022079"/>
    <property type="match status" value="1"/>
</dbReference>
<dbReference type="Pfam" id="PF09920">
    <property type="entry name" value="DUF2150"/>
    <property type="match status" value="1"/>
</dbReference>
<name>A0A7C2SKB7_ARCFL</name>